<dbReference type="InterPro" id="IPR008936">
    <property type="entry name" value="Rho_GTPase_activation_prot"/>
</dbReference>
<keyword evidence="1" id="KW-0343">GTPase activation</keyword>
<dbReference type="GO" id="GO:0007165">
    <property type="term" value="P:signal transduction"/>
    <property type="evidence" value="ECO:0007669"/>
    <property type="project" value="InterPro"/>
</dbReference>
<dbReference type="AlphaFoldDB" id="A0A8J4PUX7"/>
<dbReference type="InterPro" id="IPR044785">
    <property type="entry name" value="RopGAP1-5"/>
</dbReference>
<dbReference type="GO" id="GO:0005096">
    <property type="term" value="F:GTPase activator activity"/>
    <property type="evidence" value="ECO:0007669"/>
    <property type="project" value="UniProtKB-KW"/>
</dbReference>
<dbReference type="PANTHER" id="PTHR23177">
    <property type="entry name" value="MKIAA1688 PROTEIN"/>
    <property type="match status" value="1"/>
</dbReference>
<evidence type="ECO:0000313" key="4">
    <source>
        <dbReference type="Proteomes" id="UP000695562"/>
    </source>
</evidence>
<dbReference type="Gene3D" id="2.60.40.10">
    <property type="entry name" value="Immunoglobulins"/>
    <property type="match status" value="1"/>
</dbReference>
<evidence type="ECO:0000256" key="1">
    <source>
        <dbReference type="ARBA" id="ARBA00022468"/>
    </source>
</evidence>
<dbReference type="PROSITE" id="PS50238">
    <property type="entry name" value="RHOGAP"/>
    <property type="match status" value="1"/>
</dbReference>
<evidence type="ECO:0000259" key="2">
    <source>
        <dbReference type="PROSITE" id="PS50238"/>
    </source>
</evidence>
<dbReference type="Pfam" id="PF00620">
    <property type="entry name" value="RhoGAP"/>
    <property type="match status" value="1"/>
</dbReference>
<proteinExistence type="predicted"/>
<dbReference type="Gene3D" id="1.10.555.10">
    <property type="entry name" value="Rho GTPase activation protein"/>
    <property type="match status" value="1"/>
</dbReference>
<dbReference type="InterPro" id="IPR013783">
    <property type="entry name" value="Ig-like_fold"/>
</dbReference>
<dbReference type="EMBL" id="AJWJ01000173">
    <property type="protein sequence ID" value="KAF2073956.1"/>
    <property type="molecule type" value="Genomic_DNA"/>
</dbReference>
<dbReference type="InterPro" id="IPR000198">
    <property type="entry name" value="RhoGAP_dom"/>
</dbReference>
<reference evidence="3" key="1">
    <citation type="submission" date="2020-01" db="EMBL/GenBank/DDBJ databases">
        <title>Development of genomics and gene disruption for Polysphondylium violaceum indicates a role for the polyketide synthase stlB in stalk morphogenesis.</title>
        <authorList>
            <person name="Narita B."/>
            <person name="Kawabe Y."/>
            <person name="Kin K."/>
            <person name="Saito T."/>
            <person name="Gibbs R."/>
            <person name="Kuspa A."/>
            <person name="Muzny D."/>
            <person name="Queller D."/>
            <person name="Richards S."/>
            <person name="Strassman J."/>
            <person name="Sucgang R."/>
            <person name="Worley K."/>
            <person name="Schaap P."/>
        </authorList>
    </citation>
    <scope>NUCLEOTIDE SEQUENCE</scope>
    <source>
        <strain evidence="3">QSvi11</strain>
    </source>
</reference>
<protein>
    <recommendedName>
        <fullName evidence="2">Rho-GAP domain-containing protein</fullName>
    </recommendedName>
</protein>
<sequence>MGSSSSKGTSPVESIDYKAKPTMNDLSHNNSNGGVEISKNVLDFNLGEKPCPLKCVVQDQFTIVNMNKAKLKFHLEPLQPKEFQLSFSPSSGSIDKGKSKTVKVKLIVNQKLNTNHKVVLKIEGGASHFLTVKIRCETGVFGVDPLSLECVDDDGYRVPQILVLMKRSLIDGGGLQQEGIFRLAGEQTEIKRLKESMNKNEFTSSTDINTIASLIKIWYRELPTPILNSIPTEKIFYSTDVDECVQAVNMLPEPQKGLLHWLMNLLLQVSEYSDVNKMTAQNLAIVVAPNLYDVSSSNPMEGLVMSQKCVQFLHNVLNHKVSVSRRESRSIALEV</sequence>
<dbReference type="CDD" id="cd00159">
    <property type="entry name" value="RhoGAP"/>
    <property type="match status" value="1"/>
</dbReference>
<keyword evidence="4" id="KW-1185">Reference proteome</keyword>
<dbReference type="SMART" id="SM00324">
    <property type="entry name" value="RhoGAP"/>
    <property type="match status" value="1"/>
</dbReference>
<gene>
    <name evidence="3" type="ORF">CYY_004743</name>
</gene>
<comment type="caution">
    <text evidence="3">The sequence shown here is derived from an EMBL/GenBank/DDBJ whole genome shotgun (WGS) entry which is preliminary data.</text>
</comment>
<organism evidence="3 4">
    <name type="scientific">Polysphondylium violaceum</name>
    <dbReference type="NCBI Taxonomy" id="133409"/>
    <lineage>
        <taxon>Eukaryota</taxon>
        <taxon>Amoebozoa</taxon>
        <taxon>Evosea</taxon>
        <taxon>Eumycetozoa</taxon>
        <taxon>Dictyostelia</taxon>
        <taxon>Dictyosteliales</taxon>
        <taxon>Dictyosteliaceae</taxon>
        <taxon>Polysphondylium</taxon>
    </lineage>
</organism>
<dbReference type="SUPFAM" id="SSF48350">
    <property type="entry name" value="GTPase activation domain, GAP"/>
    <property type="match status" value="1"/>
</dbReference>
<dbReference type="Proteomes" id="UP000695562">
    <property type="component" value="Unassembled WGS sequence"/>
</dbReference>
<feature type="domain" description="Rho-GAP" evidence="2">
    <location>
        <begin position="146"/>
        <end position="324"/>
    </location>
</feature>
<dbReference type="OrthoDB" id="185175at2759"/>
<name>A0A8J4PUX7_9MYCE</name>
<dbReference type="PANTHER" id="PTHR23177:SF35">
    <property type="entry name" value="RHO GTPASE-ACTIVATING PROTEIN GACA"/>
    <property type="match status" value="1"/>
</dbReference>
<evidence type="ECO:0000313" key="3">
    <source>
        <dbReference type="EMBL" id="KAF2073956.1"/>
    </source>
</evidence>
<accession>A0A8J4PUX7</accession>